<protein>
    <recommendedName>
        <fullName evidence="3">Secretion system C-terminal sorting domain-containing protein</fullName>
    </recommendedName>
</protein>
<dbReference type="EMBL" id="QNBE01000100">
    <property type="protein sequence ID" value="RKX69189.1"/>
    <property type="molecule type" value="Genomic_DNA"/>
</dbReference>
<sequence>MVQGFWKFKCKEVVMMAVLRRVIFIVFWVAASAAYGVDSLEIKAHIPWGWISDFEFYHDGIFIAPDGGGISYYTIDDSFNLHYRYTIDPGGFHTLSQFTISDSFLYALDGSPIHTSGTPVFFVYAVTESTYTYLAGLEPSGTIWANFDPIIYSGGNIFYHKYPGDYFRIDVTDPSDPQLTGKLRNTSDVCLSMIPYQDTLLITTRQQGTAHLYNFRVIKTNAPDTLISIGVYGNRPSYTADLVNIGSILFTAHLDGFVVYDITDLQNPEEIYFYPTTWGRCLARVNNYIFMGGNDGWYVFKYVNPDSILLDEYKSNDRRVLRMRLRLDQKELWCFVDGGALGGLVVFDISEYVGIKGETGQVSEAHHQVLKNYPNPFRGVTFISYSLKEPGPVELTIYSCTGEKMKTLVSGFQEAGNHGVCWNAKDFPSGVYFYRLKIPKSERMGKALLVR</sequence>
<dbReference type="NCBIfam" id="TIGR04183">
    <property type="entry name" value="Por_Secre_tail"/>
    <property type="match status" value="1"/>
</dbReference>
<gene>
    <name evidence="1" type="ORF">DRP53_08930</name>
</gene>
<dbReference type="InterPro" id="IPR036322">
    <property type="entry name" value="WD40_repeat_dom_sf"/>
</dbReference>
<evidence type="ECO:0000313" key="1">
    <source>
        <dbReference type="EMBL" id="RKX69189.1"/>
    </source>
</evidence>
<dbReference type="Proteomes" id="UP000268469">
    <property type="component" value="Unassembled WGS sequence"/>
</dbReference>
<dbReference type="SUPFAM" id="SSF50978">
    <property type="entry name" value="WD40 repeat-like"/>
    <property type="match status" value="1"/>
</dbReference>
<proteinExistence type="predicted"/>
<reference evidence="1 2" key="1">
    <citation type="submission" date="2018-06" db="EMBL/GenBank/DDBJ databases">
        <title>Extensive metabolic versatility and redundancy in microbially diverse, dynamic hydrothermal sediments.</title>
        <authorList>
            <person name="Dombrowski N."/>
            <person name="Teske A."/>
            <person name="Baker B.J."/>
        </authorList>
    </citation>
    <scope>NUCLEOTIDE SEQUENCE [LARGE SCALE GENOMIC DNA]</scope>
    <source>
        <strain evidence="1">B36_G15</strain>
    </source>
</reference>
<evidence type="ECO:0000313" key="2">
    <source>
        <dbReference type="Proteomes" id="UP000268469"/>
    </source>
</evidence>
<dbReference type="AlphaFoldDB" id="A0A660SEI8"/>
<comment type="caution">
    <text evidence="1">The sequence shown here is derived from an EMBL/GenBank/DDBJ whole genome shotgun (WGS) entry which is preliminary data.</text>
</comment>
<evidence type="ECO:0008006" key="3">
    <source>
        <dbReference type="Google" id="ProtNLM"/>
    </source>
</evidence>
<organism evidence="1 2">
    <name type="scientific">candidate division WOR-3 bacterium</name>
    <dbReference type="NCBI Taxonomy" id="2052148"/>
    <lineage>
        <taxon>Bacteria</taxon>
        <taxon>Bacteria division WOR-3</taxon>
    </lineage>
</organism>
<name>A0A660SEI8_UNCW3</name>
<dbReference type="Gene3D" id="2.60.40.4070">
    <property type="match status" value="1"/>
</dbReference>
<dbReference type="InterPro" id="IPR026444">
    <property type="entry name" value="Secre_tail"/>
</dbReference>
<accession>A0A660SEI8</accession>